<feature type="compositionally biased region" description="Basic and acidic residues" evidence="1">
    <location>
        <begin position="263"/>
        <end position="273"/>
    </location>
</feature>
<evidence type="ECO:0000256" key="1">
    <source>
        <dbReference type="SAM" id="MobiDB-lite"/>
    </source>
</evidence>
<keyword evidence="4" id="KW-1185">Reference proteome</keyword>
<evidence type="ECO:0000313" key="3">
    <source>
        <dbReference type="EMBL" id="MDD7966937.1"/>
    </source>
</evidence>
<sequence>MSSPYTPRGNGGGDVDRAVSDAHADYHREIQQHVEPDGLVDDVVTYRMLAPHLMRTLLFLVMPTVLLLLKAVIDYLAAMSTPDDLTDVVSLLLGLVIVVLYLAGIASFFAPAKEPIAEHARLLENRGDAAGAAFEYVRAAAEARRSPADVHPSSVAGVPVLIFEQYSERAMLLVQPYGRDLYVGWTMWRSRSTATLLLHFLRDTFGRFAPSPRFSAELRAAATRALRESVHSLSREGVAAALNAAPVPAPGPHPYAAGPQPDPDARYGHRAEPHAAPTEANGRSWQAQQPPTGPAGPADPSPSGALPTAGPDEQAWTGGWSATAPGYGDEDLVGARRESPHRETPRRGAGTREADRNDTRHDTHGDTHGDTDGHTDDGWGPPPRDRW</sequence>
<protein>
    <submittedName>
        <fullName evidence="3">Uncharacterized protein</fullName>
    </submittedName>
</protein>
<feature type="compositionally biased region" description="Basic and acidic residues" evidence="1">
    <location>
        <begin position="333"/>
        <end position="387"/>
    </location>
</feature>
<comment type="caution">
    <text evidence="3">The sequence shown here is derived from an EMBL/GenBank/DDBJ whole genome shotgun (WGS) entry which is preliminary data.</text>
</comment>
<feature type="transmembrane region" description="Helical" evidence="2">
    <location>
        <begin position="57"/>
        <end position="77"/>
    </location>
</feature>
<gene>
    <name evidence="3" type="ORF">PGB27_16495</name>
</gene>
<keyword evidence="2" id="KW-0812">Transmembrane</keyword>
<dbReference type="EMBL" id="JAQZAO010000006">
    <property type="protein sequence ID" value="MDD7966937.1"/>
    <property type="molecule type" value="Genomic_DNA"/>
</dbReference>
<keyword evidence="2" id="KW-1133">Transmembrane helix</keyword>
<feature type="transmembrane region" description="Helical" evidence="2">
    <location>
        <begin position="89"/>
        <end position="112"/>
    </location>
</feature>
<feature type="compositionally biased region" description="Pro residues" evidence="1">
    <location>
        <begin position="291"/>
        <end position="300"/>
    </location>
</feature>
<name>A0ABT5SVR5_9PSEU</name>
<keyword evidence="2" id="KW-0472">Membrane</keyword>
<evidence type="ECO:0000313" key="4">
    <source>
        <dbReference type="Proteomes" id="UP001300763"/>
    </source>
</evidence>
<dbReference type="RefSeq" id="WP_274201461.1">
    <property type="nucleotide sequence ID" value="NZ_JAQZAO010000006.1"/>
</dbReference>
<evidence type="ECO:0000256" key="2">
    <source>
        <dbReference type="SAM" id="Phobius"/>
    </source>
</evidence>
<accession>A0ABT5SVR5</accession>
<reference evidence="3 4" key="1">
    <citation type="submission" date="2023-02" db="EMBL/GenBank/DDBJ databases">
        <title>Genome sequencing required for Actinomycetospora new species description.</title>
        <authorList>
            <person name="Saimee Y."/>
            <person name="Duangmal K."/>
        </authorList>
    </citation>
    <scope>NUCLEOTIDE SEQUENCE [LARGE SCALE GENOMIC DNA]</scope>
    <source>
        <strain evidence="3 4">DW7H6</strain>
    </source>
</reference>
<organism evidence="3 4">
    <name type="scientific">Actinomycetospora lemnae</name>
    <dbReference type="NCBI Taxonomy" id="3019891"/>
    <lineage>
        <taxon>Bacteria</taxon>
        <taxon>Bacillati</taxon>
        <taxon>Actinomycetota</taxon>
        <taxon>Actinomycetes</taxon>
        <taxon>Pseudonocardiales</taxon>
        <taxon>Pseudonocardiaceae</taxon>
        <taxon>Actinomycetospora</taxon>
    </lineage>
</organism>
<proteinExistence type="predicted"/>
<dbReference type="Proteomes" id="UP001300763">
    <property type="component" value="Unassembled WGS sequence"/>
</dbReference>
<feature type="region of interest" description="Disordered" evidence="1">
    <location>
        <begin position="244"/>
        <end position="387"/>
    </location>
</feature>